<dbReference type="GeneID" id="61529147"/>
<keyword evidence="2" id="KW-1185">Reference proteome</keyword>
<dbReference type="RefSeq" id="WP_064808283.1">
    <property type="nucleotide sequence ID" value="NZ_CP016023.1"/>
</dbReference>
<accession>A0A192A5R5</accession>
<sequence length="146" mass="16085">MLRSTVVLVALALATQSASSITPADPSIGSYPWFVALDQRCPQKSASREAALERYKRHLIANIRAIAAGLPESQAAIFLKRADELERTGPSTVDLDRFADIFAKGSAEEIQELCQSFEVDVNDRLAIERQLMQTVNPIRSPNTNSR</sequence>
<reference evidence="2" key="1">
    <citation type="submission" date="2016-06" db="EMBL/GenBank/DDBJ databases">
        <authorList>
            <person name="Xu Y."/>
            <person name="Nagy A."/>
            <person name="Yan X."/>
            <person name="Kim S.W."/>
            <person name="Haley B."/>
            <person name="Liu N.T."/>
            <person name="Nou X."/>
        </authorList>
    </citation>
    <scope>NUCLEOTIDE SEQUENCE [LARGE SCALE GENOMIC DNA]</scope>
    <source>
        <strain evidence="2">ATCC 49129</strain>
    </source>
</reference>
<evidence type="ECO:0000313" key="2">
    <source>
        <dbReference type="Proteomes" id="UP000078572"/>
    </source>
</evidence>
<proteinExistence type="predicted"/>
<name>A0A192A5R5_9RALS</name>
<organism evidence="1 2">
    <name type="scientific">Ralstonia insidiosa</name>
    <dbReference type="NCBI Taxonomy" id="190721"/>
    <lineage>
        <taxon>Bacteria</taxon>
        <taxon>Pseudomonadati</taxon>
        <taxon>Pseudomonadota</taxon>
        <taxon>Betaproteobacteria</taxon>
        <taxon>Burkholderiales</taxon>
        <taxon>Burkholderiaceae</taxon>
        <taxon>Ralstonia</taxon>
    </lineage>
</organism>
<dbReference type="Proteomes" id="UP000078572">
    <property type="component" value="Chromosome 2"/>
</dbReference>
<dbReference type="AlphaFoldDB" id="A0A192A5R5"/>
<dbReference type="EMBL" id="CP016023">
    <property type="protein sequence ID" value="ANJ75596.1"/>
    <property type="molecule type" value="Genomic_DNA"/>
</dbReference>
<evidence type="ECO:0000313" key="1">
    <source>
        <dbReference type="EMBL" id="ANJ75596.1"/>
    </source>
</evidence>
<gene>
    <name evidence="1" type="ORF">A9Y76_24200</name>
</gene>
<protein>
    <submittedName>
        <fullName evidence="1">Uncharacterized protein</fullName>
    </submittedName>
</protein>